<organism evidence="1 2">
    <name type="scientific">Genlisea aurea</name>
    <dbReference type="NCBI Taxonomy" id="192259"/>
    <lineage>
        <taxon>Eukaryota</taxon>
        <taxon>Viridiplantae</taxon>
        <taxon>Streptophyta</taxon>
        <taxon>Embryophyta</taxon>
        <taxon>Tracheophyta</taxon>
        <taxon>Spermatophyta</taxon>
        <taxon>Magnoliopsida</taxon>
        <taxon>eudicotyledons</taxon>
        <taxon>Gunneridae</taxon>
        <taxon>Pentapetalae</taxon>
        <taxon>asterids</taxon>
        <taxon>lamiids</taxon>
        <taxon>Lamiales</taxon>
        <taxon>Lentibulariaceae</taxon>
        <taxon>Genlisea</taxon>
    </lineage>
</organism>
<comment type="caution">
    <text evidence="1">The sequence shown here is derived from an EMBL/GenBank/DDBJ whole genome shotgun (WGS) entry which is preliminary data.</text>
</comment>
<evidence type="ECO:0000313" key="1">
    <source>
        <dbReference type="EMBL" id="EPS64021.1"/>
    </source>
</evidence>
<accession>S8CHH8</accession>
<dbReference type="SUPFAM" id="SSF53756">
    <property type="entry name" value="UDP-Glycosyltransferase/glycogen phosphorylase"/>
    <property type="match status" value="1"/>
</dbReference>
<feature type="non-terminal residue" evidence="1">
    <location>
        <position position="66"/>
    </location>
</feature>
<dbReference type="GO" id="GO:0016740">
    <property type="term" value="F:transferase activity"/>
    <property type="evidence" value="ECO:0007669"/>
    <property type="project" value="UniProtKB-KW"/>
</dbReference>
<reference evidence="1 2" key="1">
    <citation type="journal article" date="2013" name="BMC Genomics">
        <title>The miniature genome of a carnivorous plant Genlisea aurea contains a low number of genes and short non-coding sequences.</title>
        <authorList>
            <person name="Leushkin E.V."/>
            <person name="Sutormin R.A."/>
            <person name="Nabieva E.R."/>
            <person name="Penin A.A."/>
            <person name="Kondrashov A.S."/>
            <person name="Logacheva M.D."/>
        </authorList>
    </citation>
    <scope>NUCLEOTIDE SEQUENCE [LARGE SCALE GENOMIC DNA]</scope>
</reference>
<keyword evidence="1" id="KW-0808">Transferase</keyword>
<proteinExistence type="predicted"/>
<dbReference type="Proteomes" id="UP000015453">
    <property type="component" value="Unassembled WGS sequence"/>
</dbReference>
<dbReference type="Gene3D" id="3.40.50.2000">
    <property type="entry name" value="Glycogen Phosphorylase B"/>
    <property type="match status" value="1"/>
</dbReference>
<gene>
    <name evidence="1" type="ORF">M569_10760</name>
</gene>
<keyword evidence="2" id="KW-1185">Reference proteome</keyword>
<dbReference type="EMBL" id="AUSU01005088">
    <property type="protein sequence ID" value="EPS64021.1"/>
    <property type="molecule type" value="Genomic_DNA"/>
</dbReference>
<sequence length="66" mass="7674">MAKEMREMKILFFPWLAYGHVSPYFELASRLSTKHSIKTYLCSTQVNLTAIQNRRNSTAVELIPLQ</sequence>
<protein>
    <submittedName>
        <fullName evidence="1">Glycosyltransferase</fullName>
    </submittedName>
</protein>
<evidence type="ECO:0000313" key="2">
    <source>
        <dbReference type="Proteomes" id="UP000015453"/>
    </source>
</evidence>
<dbReference type="OrthoDB" id="5835829at2759"/>
<dbReference type="AlphaFoldDB" id="S8CHH8"/>
<name>S8CHH8_9LAMI</name>